<dbReference type="Gene3D" id="2.60.120.10">
    <property type="entry name" value="Jelly Rolls"/>
    <property type="match status" value="2"/>
</dbReference>
<dbReference type="InterPro" id="IPR051804">
    <property type="entry name" value="Carb_Metab_Reg_Kinase/Isom"/>
</dbReference>
<organism evidence="3 4">
    <name type="scientific">Kineosporia succinea</name>
    <dbReference type="NCBI Taxonomy" id="84632"/>
    <lineage>
        <taxon>Bacteria</taxon>
        <taxon>Bacillati</taxon>
        <taxon>Actinomycetota</taxon>
        <taxon>Actinomycetes</taxon>
        <taxon>Kineosporiales</taxon>
        <taxon>Kineosporiaceae</taxon>
        <taxon>Kineosporia</taxon>
    </lineage>
</organism>
<keyword evidence="2" id="KW-0862">Zinc</keyword>
<evidence type="ECO:0000313" key="4">
    <source>
        <dbReference type="Proteomes" id="UP001235712"/>
    </source>
</evidence>
<dbReference type="EMBL" id="JAUSQZ010000001">
    <property type="protein sequence ID" value="MDP9829978.1"/>
    <property type="molecule type" value="Genomic_DNA"/>
</dbReference>
<comment type="caution">
    <text evidence="3">The sequence shown here is derived from an EMBL/GenBank/DDBJ whole genome shotgun (WGS) entry which is preliminary data.</text>
</comment>
<dbReference type="CDD" id="cd07010">
    <property type="entry name" value="cupin_PMI_type_I_N_bac"/>
    <property type="match status" value="1"/>
</dbReference>
<dbReference type="Proteomes" id="UP001235712">
    <property type="component" value="Unassembled WGS sequence"/>
</dbReference>
<keyword evidence="1" id="KW-0479">Metal-binding</keyword>
<proteinExistence type="predicted"/>
<keyword evidence="4" id="KW-1185">Reference proteome</keyword>
<dbReference type="InterPro" id="IPR011051">
    <property type="entry name" value="RmlC_Cupin_sf"/>
</dbReference>
<dbReference type="PANTHER" id="PTHR42742:SF3">
    <property type="entry name" value="FRUCTOKINASE"/>
    <property type="match status" value="1"/>
</dbReference>
<evidence type="ECO:0000313" key="3">
    <source>
        <dbReference type="EMBL" id="MDP9829978.1"/>
    </source>
</evidence>
<dbReference type="EC" id="5.3.1.8" evidence="3"/>
<name>A0ABT9PB97_9ACTN</name>
<dbReference type="InterPro" id="IPR014710">
    <property type="entry name" value="RmlC-like_jellyroll"/>
</dbReference>
<dbReference type="SUPFAM" id="SSF51182">
    <property type="entry name" value="RmlC-like cupins"/>
    <property type="match status" value="1"/>
</dbReference>
<evidence type="ECO:0000256" key="1">
    <source>
        <dbReference type="ARBA" id="ARBA00022723"/>
    </source>
</evidence>
<sequence>MDVVELSSQRPPERFYRGGARIVAFRGLAGPVPSREPEDWVASTTTLFGEASLGLSALPDGRLLSAAVAADPLGWLGPAHLEAFGADTKLLVKLLDAGQRLPVHAHPHVSFAAGHLGRAHGKAEAWYILSGGVVHLGLRADVGPAELSSLVASQDTDALLGLLHRIEVRPGDVVYVPPGVLHAIGEGVFLVEVQEPEDLSILLEWKGFDLDGARDGHLGLGFDVALGAVERTARTIEEIALLVRPAGFGPQVLPEAAGEYFAIEHVAVSGEVRLEPGFAVLVVLAGTAAVMPTGGAEVSLDAGSTTVVPHSAGVLRVLGRAELLVCRPPSGATGA</sequence>
<dbReference type="RefSeq" id="WP_307248715.1">
    <property type="nucleotide sequence ID" value="NZ_JAUSQZ010000001.1"/>
</dbReference>
<dbReference type="PANTHER" id="PTHR42742">
    <property type="entry name" value="TRANSCRIPTIONAL REPRESSOR MPRA"/>
    <property type="match status" value="1"/>
</dbReference>
<gene>
    <name evidence="3" type="ORF">J2S57_005727</name>
</gene>
<accession>A0ABT9PB97</accession>
<reference evidence="3 4" key="1">
    <citation type="submission" date="2023-07" db="EMBL/GenBank/DDBJ databases">
        <title>Sequencing the genomes of 1000 actinobacteria strains.</title>
        <authorList>
            <person name="Klenk H.-P."/>
        </authorList>
    </citation>
    <scope>NUCLEOTIDE SEQUENCE [LARGE SCALE GENOMIC DNA]</scope>
    <source>
        <strain evidence="3 4">DSM 44388</strain>
    </source>
</reference>
<dbReference type="GO" id="GO:0004476">
    <property type="term" value="F:mannose-6-phosphate isomerase activity"/>
    <property type="evidence" value="ECO:0007669"/>
    <property type="project" value="UniProtKB-EC"/>
</dbReference>
<keyword evidence="3" id="KW-0413">Isomerase</keyword>
<protein>
    <submittedName>
        <fullName evidence="3">Mannose-6-phosphate isomerase</fullName>
        <ecNumber evidence="3">5.3.1.8</ecNumber>
    </submittedName>
</protein>
<evidence type="ECO:0000256" key="2">
    <source>
        <dbReference type="ARBA" id="ARBA00022833"/>
    </source>
</evidence>